<dbReference type="AlphaFoldDB" id="J7TSB0"/>
<keyword evidence="1" id="KW-0472">Membrane</keyword>
<feature type="transmembrane region" description="Helical" evidence="1">
    <location>
        <begin position="102"/>
        <end position="120"/>
    </location>
</feature>
<dbReference type="PATRIC" id="fig|1200793.3.peg.1248"/>
<dbReference type="EMBL" id="ALIF01000001">
    <property type="protein sequence ID" value="EJO17369.1"/>
    <property type="molecule type" value="Genomic_DNA"/>
</dbReference>
<reference evidence="2 3" key="1">
    <citation type="journal article" date="2012" name="J. Bacteriol.">
        <title>Genome Sequence of the Lantibiotic Bacteriocin Producer Streptococcus salivarius Strain K12.</title>
        <authorList>
            <person name="Barretto C."/>
            <person name="Alvarez-Martin P."/>
            <person name="Foata F."/>
            <person name="Renault P."/>
            <person name="Berger B."/>
        </authorList>
    </citation>
    <scope>NUCLEOTIDE SEQUENCE [LARGE SCALE GENOMIC DNA]</scope>
    <source>
        <strain evidence="2 3">K12</strain>
    </source>
</reference>
<gene>
    <name evidence="2" type="ORF">RSSL_01293</name>
</gene>
<organism evidence="2 3">
    <name type="scientific">Streptococcus salivarius K12</name>
    <dbReference type="NCBI Taxonomy" id="1200793"/>
    <lineage>
        <taxon>Bacteria</taxon>
        <taxon>Bacillati</taxon>
        <taxon>Bacillota</taxon>
        <taxon>Bacilli</taxon>
        <taxon>Lactobacillales</taxon>
        <taxon>Streptococcaceae</taxon>
        <taxon>Streptococcus</taxon>
    </lineage>
</organism>
<sequence>MNAFTNSAILVVEIIRKLQSFTRKEFLMERFNLRSFLLLLLAACFIASAFIPDFWIMVNYNLVFFVAFFCFGILNRRPLLIFLGLAFLSPYVHDLLDLDFAQWNLFSGIFLIGLALEFLYGNRQKKGLTKDYKVNKNDQEGPHISVKTYMAEDRYRIYSQEVETVDMNMAFGELWLDLSQASFASSQVAVHLDAKFGEVHIRLPHGCVMDTTGISHPLSSVKVDRFESDLEQVETRLHLSGSLFCTELEVEY</sequence>
<dbReference type="Proteomes" id="UP000006983">
    <property type="component" value="Unassembled WGS sequence"/>
</dbReference>
<evidence type="ECO:0000313" key="2">
    <source>
        <dbReference type="EMBL" id="EJO17369.1"/>
    </source>
</evidence>
<feature type="transmembrane region" description="Helical" evidence="1">
    <location>
        <begin position="79"/>
        <end position="96"/>
    </location>
</feature>
<feature type="transmembrane region" description="Helical" evidence="1">
    <location>
        <begin position="57"/>
        <end position="74"/>
    </location>
</feature>
<evidence type="ECO:0000256" key="1">
    <source>
        <dbReference type="SAM" id="Phobius"/>
    </source>
</evidence>
<name>J7TSB0_STRSL</name>
<protein>
    <recommendedName>
        <fullName evidence="4">Cell wall-active antibiotics response LiaF-like C-terminal domain-containing protein</fullName>
    </recommendedName>
</protein>
<accession>J7TSB0</accession>
<comment type="caution">
    <text evidence="2">The sequence shown here is derived from an EMBL/GenBank/DDBJ whole genome shotgun (WGS) entry which is preliminary data.</text>
</comment>
<proteinExistence type="predicted"/>
<feature type="transmembrane region" description="Helical" evidence="1">
    <location>
        <begin position="31"/>
        <end position="51"/>
    </location>
</feature>
<evidence type="ECO:0008006" key="4">
    <source>
        <dbReference type="Google" id="ProtNLM"/>
    </source>
</evidence>
<evidence type="ECO:0000313" key="3">
    <source>
        <dbReference type="Proteomes" id="UP000006983"/>
    </source>
</evidence>
<keyword evidence="3" id="KW-1185">Reference proteome</keyword>
<keyword evidence="1" id="KW-1133">Transmembrane helix</keyword>
<keyword evidence="1" id="KW-0812">Transmembrane</keyword>